<name>A0A8J7HH01_9CYAN</name>
<sequence>MTLELPVIPQTGEVFLAVELTAVQNMTIAQTLKLLEDMGYNPSLRYRQSSDGKVCVYALLRHDFVNPEILQNSDYLGEQLDALAEVIKPADAITSPRGISSAKTPVVV</sequence>
<dbReference type="AlphaFoldDB" id="A0A8J7HH01"/>
<proteinExistence type="predicted"/>
<dbReference type="Proteomes" id="UP000599391">
    <property type="component" value="Unassembled WGS sequence"/>
</dbReference>
<dbReference type="RefSeq" id="WP_214441210.1">
    <property type="nucleotide sequence ID" value="NZ_JAECZB010000087.1"/>
</dbReference>
<comment type="caution">
    <text evidence="1">The sequence shown here is derived from an EMBL/GenBank/DDBJ whole genome shotgun (WGS) entry which is preliminary data.</text>
</comment>
<organism evidence="1 2">
    <name type="scientific">Atlanticothrix silvestris CENA357</name>
    <dbReference type="NCBI Taxonomy" id="1725252"/>
    <lineage>
        <taxon>Bacteria</taxon>
        <taxon>Bacillati</taxon>
        <taxon>Cyanobacteriota</taxon>
        <taxon>Cyanophyceae</taxon>
        <taxon>Nostocales</taxon>
        <taxon>Nodulariaceae</taxon>
        <taxon>Atlanticothrix</taxon>
        <taxon>Atlanticothrix silvestris</taxon>
    </lineage>
</organism>
<gene>
    <name evidence="1" type="ORF">I8751_22070</name>
</gene>
<reference evidence="1 2" key="1">
    <citation type="journal article" date="2021" name="Int. J. Syst. Evol. Microbiol.">
        <title>Amazonocrinis nigriterrae gen. nov., sp. nov., Atlanticothrix silvestris gen. nov., sp. nov. and Dendronalium phyllosphericum gen. nov., sp. nov., nostocacean cyanobacteria from Brazilian environments.</title>
        <authorList>
            <person name="Alvarenga D.O."/>
            <person name="Andreote A.P.D."/>
            <person name="Branco L.H.Z."/>
            <person name="Delbaje E."/>
            <person name="Cruz R.B."/>
            <person name="Varani A.M."/>
            <person name="Fiore M.F."/>
        </authorList>
    </citation>
    <scope>NUCLEOTIDE SEQUENCE [LARGE SCALE GENOMIC DNA]</scope>
    <source>
        <strain evidence="1 2">CENA357</strain>
    </source>
</reference>
<protein>
    <submittedName>
        <fullName evidence="1">Acyl carrier protein</fullName>
    </submittedName>
</protein>
<dbReference type="EMBL" id="JAECZB010000087">
    <property type="protein sequence ID" value="MBH8554984.1"/>
    <property type="molecule type" value="Genomic_DNA"/>
</dbReference>
<accession>A0A8J7HH01</accession>
<evidence type="ECO:0000313" key="2">
    <source>
        <dbReference type="Proteomes" id="UP000599391"/>
    </source>
</evidence>
<evidence type="ECO:0000313" key="1">
    <source>
        <dbReference type="EMBL" id="MBH8554984.1"/>
    </source>
</evidence>
<keyword evidence="2" id="KW-1185">Reference proteome</keyword>